<dbReference type="SMART" id="SM00283">
    <property type="entry name" value="MA"/>
    <property type="match status" value="1"/>
</dbReference>
<dbReference type="GO" id="GO:0004888">
    <property type="term" value="F:transmembrane signaling receptor activity"/>
    <property type="evidence" value="ECO:0007669"/>
    <property type="project" value="InterPro"/>
</dbReference>
<name>A0A1F6G7Q2_9PROT</name>
<dbReference type="STRING" id="1817772.A2527_09860"/>
<keyword evidence="5" id="KW-1133">Transmembrane helix</keyword>
<dbReference type="PROSITE" id="PS50885">
    <property type="entry name" value="HAMP"/>
    <property type="match status" value="1"/>
</dbReference>
<dbReference type="CDD" id="cd06225">
    <property type="entry name" value="HAMP"/>
    <property type="match status" value="1"/>
</dbReference>
<evidence type="ECO:0000259" key="7">
    <source>
        <dbReference type="PROSITE" id="PS50885"/>
    </source>
</evidence>
<comment type="caution">
    <text evidence="8">The sequence shown here is derived from an EMBL/GenBank/DDBJ whole genome shotgun (WGS) entry which is preliminary data.</text>
</comment>
<evidence type="ECO:0000256" key="4">
    <source>
        <dbReference type="SAM" id="Coils"/>
    </source>
</evidence>
<dbReference type="PROSITE" id="PS50111">
    <property type="entry name" value="CHEMOTAXIS_TRANSDUC_2"/>
    <property type="match status" value="1"/>
</dbReference>
<feature type="domain" description="HAMP" evidence="7">
    <location>
        <begin position="211"/>
        <end position="265"/>
    </location>
</feature>
<evidence type="ECO:0000313" key="8">
    <source>
        <dbReference type="EMBL" id="OGG94138.1"/>
    </source>
</evidence>
<feature type="transmembrane region" description="Helical" evidence="5">
    <location>
        <begin position="189"/>
        <end position="210"/>
    </location>
</feature>
<dbReference type="SUPFAM" id="SSF58104">
    <property type="entry name" value="Methyl-accepting chemotaxis protein (MCP) signaling domain"/>
    <property type="match status" value="1"/>
</dbReference>
<dbReference type="InterPro" id="IPR003660">
    <property type="entry name" value="HAMP_dom"/>
</dbReference>
<dbReference type="GO" id="GO:0006935">
    <property type="term" value="P:chemotaxis"/>
    <property type="evidence" value="ECO:0007669"/>
    <property type="project" value="InterPro"/>
</dbReference>
<dbReference type="PRINTS" id="PR00260">
    <property type="entry name" value="CHEMTRNSDUCR"/>
</dbReference>
<dbReference type="Gene3D" id="1.10.287.950">
    <property type="entry name" value="Methyl-accepting chemotaxis protein"/>
    <property type="match status" value="1"/>
</dbReference>
<organism evidence="8 9">
    <name type="scientific">Candidatus Lambdaproteobacteria bacterium RIFOXYD2_FULL_50_16</name>
    <dbReference type="NCBI Taxonomy" id="1817772"/>
    <lineage>
        <taxon>Bacteria</taxon>
        <taxon>Pseudomonadati</taxon>
        <taxon>Pseudomonadota</taxon>
        <taxon>Candidatus Lambdaproteobacteria</taxon>
    </lineage>
</organism>
<proteinExistence type="inferred from homology"/>
<evidence type="ECO:0000256" key="2">
    <source>
        <dbReference type="ARBA" id="ARBA00029447"/>
    </source>
</evidence>
<reference evidence="8 9" key="1">
    <citation type="journal article" date="2016" name="Nat. Commun.">
        <title>Thousands of microbial genomes shed light on interconnected biogeochemical processes in an aquifer system.</title>
        <authorList>
            <person name="Anantharaman K."/>
            <person name="Brown C.T."/>
            <person name="Hug L.A."/>
            <person name="Sharon I."/>
            <person name="Castelle C.J."/>
            <person name="Probst A.J."/>
            <person name="Thomas B.C."/>
            <person name="Singh A."/>
            <person name="Wilkins M.J."/>
            <person name="Karaoz U."/>
            <person name="Brodie E.L."/>
            <person name="Williams K.H."/>
            <person name="Hubbard S.S."/>
            <person name="Banfield J.F."/>
        </authorList>
    </citation>
    <scope>NUCLEOTIDE SEQUENCE [LARGE SCALE GENOMIC DNA]</scope>
</reference>
<evidence type="ECO:0000256" key="3">
    <source>
        <dbReference type="PROSITE-ProRule" id="PRU00284"/>
    </source>
</evidence>
<evidence type="ECO:0000313" key="9">
    <source>
        <dbReference type="Proteomes" id="UP000178449"/>
    </source>
</evidence>
<dbReference type="AlphaFoldDB" id="A0A1F6G7Q2"/>
<gene>
    <name evidence="8" type="ORF">A2527_09860</name>
</gene>
<evidence type="ECO:0008006" key="10">
    <source>
        <dbReference type="Google" id="ProtNLM"/>
    </source>
</evidence>
<comment type="similarity">
    <text evidence="2">Belongs to the methyl-accepting chemotaxis (MCP) protein family.</text>
</comment>
<dbReference type="PANTHER" id="PTHR32089">
    <property type="entry name" value="METHYL-ACCEPTING CHEMOTAXIS PROTEIN MCPB"/>
    <property type="match status" value="1"/>
</dbReference>
<dbReference type="PANTHER" id="PTHR32089:SF112">
    <property type="entry name" value="LYSOZYME-LIKE PROTEIN-RELATED"/>
    <property type="match status" value="1"/>
</dbReference>
<dbReference type="Pfam" id="PF00015">
    <property type="entry name" value="MCPsignal"/>
    <property type="match status" value="1"/>
</dbReference>
<accession>A0A1F6G7Q2</accession>
<dbReference type="InterPro" id="IPR004089">
    <property type="entry name" value="MCPsignal_dom"/>
</dbReference>
<dbReference type="SMART" id="SM00304">
    <property type="entry name" value="HAMP"/>
    <property type="match status" value="2"/>
</dbReference>
<dbReference type="GO" id="GO:0016020">
    <property type="term" value="C:membrane"/>
    <property type="evidence" value="ECO:0007669"/>
    <property type="project" value="InterPro"/>
</dbReference>
<dbReference type="Pfam" id="PF00672">
    <property type="entry name" value="HAMP"/>
    <property type="match status" value="1"/>
</dbReference>
<keyword evidence="5" id="KW-0812">Transmembrane</keyword>
<evidence type="ECO:0000256" key="5">
    <source>
        <dbReference type="SAM" id="Phobius"/>
    </source>
</evidence>
<sequence length="528" mass="57203">MENLKIRVKILLGFGLVMSLFLFSVVFAMRSVSKIEEVSIGFEGRLEQIRILEGVKLKLTSTTLLFMDIIIDKDEPISGERLKMLEGFKDYLATHETELRSAADTEFEKTTTEKILVNFHKLLEIGEHELVARVNAKQIDEAFLVKMDDVIDEMAISSRETVDQVIASIEGELAQAHQDQDEIIASTHMWQLVNIALGVVLVLIASWFIVASIAKPLNDSIDLLKDIAEGEGDLTRKLNDKRKDEFGQLGHWFNRFLQNIRSIIAQVQISVSDISAAGTQLSSTSNEISHTADNMAQGAEREAAALTQAAATIGMIASAFEEVASQINDLKGLADKAKAAANGANQAVGETQASMQAIGDSSGKIVGIVNVITEIANQTNLLSLNAAIEAAKAGEQGKGFAVVAEEVRNLADRSNSQVDQIKNLIGISSQNVEKGKSISNNMVKVLQEISHMVSSMAVPISQTATAVEEQKASVDELAKTAEEISQVSEANAAASHQLSGATSQIAQTAEELAQMVEKLKNLTDRFRT</sequence>
<feature type="coiled-coil region" evidence="4">
    <location>
        <begin position="467"/>
        <end position="525"/>
    </location>
</feature>
<keyword evidence="5" id="KW-0472">Membrane</keyword>
<dbReference type="EMBL" id="MFNE01000043">
    <property type="protein sequence ID" value="OGG94138.1"/>
    <property type="molecule type" value="Genomic_DNA"/>
</dbReference>
<evidence type="ECO:0000256" key="1">
    <source>
        <dbReference type="ARBA" id="ARBA00023224"/>
    </source>
</evidence>
<evidence type="ECO:0000259" key="6">
    <source>
        <dbReference type="PROSITE" id="PS50111"/>
    </source>
</evidence>
<feature type="domain" description="Methyl-accepting transducer" evidence="6">
    <location>
        <begin position="277"/>
        <end position="506"/>
    </location>
</feature>
<keyword evidence="4" id="KW-0175">Coiled coil</keyword>
<keyword evidence="1 3" id="KW-0807">Transducer</keyword>
<dbReference type="Proteomes" id="UP000178449">
    <property type="component" value="Unassembled WGS sequence"/>
</dbReference>
<protein>
    <recommendedName>
        <fullName evidence="10">Chemotaxis protein</fullName>
    </recommendedName>
</protein>
<dbReference type="GO" id="GO:0007165">
    <property type="term" value="P:signal transduction"/>
    <property type="evidence" value="ECO:0007669"/>
    <property type="project" value="UniProtKB-KW"/>
</dbReference>
<dbReference type="InterPro" id="IPR004090">
    <property type="entry name" value="Chemotax_Me-accpt_rcpt"/>
</dbReference>